<dbReference type="EMBL" id="MHSQ01000027">
    <property type="protein sequence ID" value="OHA46817.1"/>
    <property type="molecule type" value="Genomic_DNA"/>
</dbReference>
<organism evidence="1 2">
    <name type="scientific">Candidatus Taylorbacteria bacterium RIFOXYD2_FULL_36_9</name>
    <dbReference type="NCBI Taxonomy" id="1802338"/>
    <lineage>
        <taxon>Bacteria</taxon>
        <taxon>Candidatus Tayloriibacteriota</taxon>
    </lineage>
</organism>
<sequence>MITKKELYKIVEYAIEFALQTKENLNISRAEYRHGIADMVLKFIEVNKQIPENDIDEFIRNFLKKDLSV</sequence>
<gene>
    <name evidence="1" type="ORF">A2541_01395</name>
</gene>
<evidence type="ECO:0000313" key="1">
    <source>
        <dbReference type="EMBL" id="OHA46817.1"/>
    </source>
</evidence>
<dbReference type="AlphaFoldDB" id="A0A1G2PET3"/>
<evidence type="ECO:0000313" key="2">
    <source>
        <dbReference type="Proteomes" id="UP000176965"/>
    </source>
</evidence>
<dbReference type="Proteomes" id="UP000176965">
    <property type="component" value="Unassembled WGS sequence"/>
</dbReference>
<proteinExistence type="predicted"/>
<accession>A0A1G2PET3</accession>
<name>A0A1G2PET3_9BACT</name>
<comment type="caution">
    <text evidence="1">The sequence shown here is derived from an EMBL/GenBank/DDBJ whole genome shotgun (WGS) entry which is preliminary data.</text>
</comment>
<dbReference type="STRING" id="1802338.A2541_01395"/>
<reference evidence="1 2" key="1">
    <citation type="journal article" date="2016" name="Nat. Commun.">
        <title>Thousands of microbial genomes shed light on interconnected biogeochemical processes in an aquifer system.</title>
        <authorList>
            <person name="Anantharaman K."/>
            <person name="Brown C.T."/>
            <person name="Hug L.A."/>
            <person name="Sharon I."/>
            <person name="Castelle C.J."/>
            <person name="Probst A.J."/>
            <person name="Thomas B.C."/>
            <person name="Singh A."/>
            <person name="Wilkins M.J."/>
            <person name="Karaoz U."/>
            <person name="Brodie E.L."/>
            <person name="Williams K.H."/>
            <person name="Hubbard S.S."/>
            <person name="Banfield J.F."/>
        </authorList>
    </citation>
    <scope>NUCLEOTIDE SEQUENCE [LARGE SCALE GENOMIC DNA]</scope>
</reference>
<protein>
    <submittedName>
        <fullName evidence="1">Uncharacterized protein</fullName>
    </submittedName>
</protein>